<dbReference type="AlphaFoldDB" id="A0A9P0LMJ0"/>
<reference evidence="1" key="1">
    <citation type="submission" date="2022-03" db="EMBL/GenBank/DDBJ databases">
        <authorList>
            <person name="Sayadi A."/>
        </authorList>
    </citation>
    <scope>NUCLEOTIDE SEQUENCE</scope>
</reference>
<keyword evidence="2" id="KW-1185">Reference proteome</keyword>
<evidence type="ECO:0000313" key="1">
    <source>
        <dbReference type="EMBL" id="CAH1994226.1"/>
    </source>
</evidence>
<sequence length="94" mass="11008">MDAQLQDISGKYQYLRMKVNEGKPNDYSDQKYRSQEKQFEILTISETWLNDQVSSDNLMIQRYNLIRKDKNSGRGGGVLLYIPVKIKYDVIKNA</sequence>
<accession>A0A9P0LMJ0</accession>
<dbReference type="OrthoDB" id="6780795at2759"/>
<dbReference type="InterPro" id="IPR036691">
    <property type="entry name" value="Endo/exonu/phosph_ase_sf"/>
</dbReference>
<comment type="caution">
    <text evidence="1">The sequence shown here is derived from an EMBL/GenBank/DDBJ whole genome shotgun (WGS) entry which is preliminary data.</text>
</comment>
<organism evidence="1 2">
    <name type="scientific">Acanthoscelides obtectus</name>
    <name type="common">Bean weevil</name>
    <name type="synonym">Bruchus obtectus</name>
    <dbReference type="NCBI Taxonomy" id="200917"/>
    <lineage>
        <taxon>Eukaryota</taxon>
        <taxon>Metazoa</taxon>
        <taxon>Ecdysozoa</taxon>
        <taxon>Arthropoda</taxon>
        <taxon>Hexapoda</taxon>
        <taxon>Insecta</taxon>
        <taxon>Pterygota</taxon>
        <taxon>Neoptera</taxon>
        <taxon>Endopterygota</taxon>
        <taxon>Coleoptera</taxon>
        <taxon>Polyphaga</taxon>
        <taxon>Cucujiformia</taxon>
        <taxon>Chrysomeloidea</taxon>
        <taxon>Chrysomelidae</taxon>
        <taxon>Bruchinae</taxon>
        <taxon>Bruchini</taxon>
        <taxon>Acanthoscelides</taxon>
    </lineage>
</organism>
<dbReference type="EMBL" id="CAKOFQ010007193">
    <property type="protein sequence ID" value="CAH1994226.1"/>
    <property type="molecule type" value="Genomic_DNA"/>
</dbReference>
<gene>
    <name evidence="1" type="ORF">ACAOBT_LOCUS21986</name>
</gene>
<name>A0A9P0LMJ0_ACAOB</name>
<dbReference type="Proteomes" id="UP001152888">
    <property type="component" value="Unassembled WGS sequence"/>
</dbReference>
<proteinExistence type="predicted"/>
<dbReference type="Gene3D" id="3.60.10.10">
    <property type="entry name" value="Endonuclease/exonuclease/phosphatase"/>
    <property type="match status" value="1"/>
</dbReference>
<protein>
    <submittedName>
        <fullName evidence="1">Uncharacterized protein</fullName>
    </submittedName>
</protein>
<evidence type="ECO:0000313" key="2">
    <source>
        <dbReference type="Proteomes" id="UP001152888"/>
    </source>
</evidence>